<dbReference type="InterPro" id="IPR001509">
    <property type="entry name" value="Epimerase_deHydtase"/>
</dbReference>
<organism evidence="2 3">
    <name type="scientific">Alteromonas gracilis</name>
    <dbReference type="NCBI Taxonomy" id="1479524"/>
    <lineage>
        <taxon>Bacteria</taxon>
        <taxon>Pseudomonadati</taxon>
        <taxon>Pseudomonadota</taxon>
        <taxon>Gammaproteobacteria</taxon>
        <taxon>Alteromonadales</taxon>
        <taxon>Alteromonadaceae</taxon>
        <taxon>Alteromonas/Salinimonas group</taxon>
        <taxon>Alteromonas</taxon>
    </lineage>
</organism>
<gene>
    <name evidence="2" type="ORF">C6Y39_05695</name>
</gene>
<protein>
    <submittedName>
        <fullName evidence="2">Sugar metabolism protein</fullName>
    </submittedName>
</protein>
<sequence length="270" mass="29152">MTQNLVITGYGWLAGYVGKALAGDVNIIGTTRSHEKCLALKDQGIEGVEYTLGDDPEVVCRHLSNATLLLNVPPGRKSTHLETFTANMTALIDAALSAGVRHIVFVSTTSVYGDSTNELINETSATAPQTESAKAHVAIENYLLAKRDQIDVSILRLAGLVGPDRHPARSLSGRELDAGNKRVNLVHIHDVVEALKKIIGSAPINGILHLCSLSHPKRGVYYIDASKALNIEPPYFADTENSPSGKVIDAHKSWEQLGVSPQYSDPYSMF</sequence>
<dbReference type="SUPFAM" id="SSF51735">
    <property type="entry name" value="NAD(P)-binding Rossmann-fold domains"/>
    <property type="match status" value="1"/>
</dbReference>
<reference evidence="3" key="1">
    <citation type="journal article" date="2020" name="Int. J. Syst. Evol. Microbiol.">
        <title>Alteromonas alba sp. nov., a marine bacterium isolated from the seawater of the West Pacific Ocean.</title>
        <authorList>
            <person name="Sun C."/>
            <person name="Wu Y.-H."/>
            <person name="Xamxidin M."/>
            <person name="Cheng H."/>
            <person name="Xu X.-W."/>
        </authorList>
    </citation>
    <scope>NUCLEOTIDE SEQUENCE [LARGE SCALE GENOMIC DNA]</scope>
    <source>
        <strain evidence="3">9a2</strain>
    </source>
</reference>
<dbReference type="RefSeq" id="WP_105930341.1">
    <property type="nucleotide sequence ID" value="NZ_BTGH01000012.1"/>
</dbReference>
<dbReference type="Gene3D" id="3.40.50.720">
    <property type="entry name" value="NAD(P)-binding Rossmann-like Domain"/>
    <property type="match status" value="1"/>
</dbReference>
<dbReference type="EMBL" id="PVNO01000022">
    <property type="protein sequence ID" value="PRO69755.1"/>
    <property type="molecule type" value="Genomic_DNA"/>
</dbReference>
<dbReference type="InterPro" id="IPR036291">
    <property type="entry name" value="NAD(P)-bd_dom_sf"/>
</dbReference>
<dbReference type="InterPro" id="IPR051783">
    <property type="entry name" value="NAD(P)-dependent_oxidoreduct"/>
</dbReference>
<accession>A0ABX5CQA8</accession>
<proteinExistence type="predicted"/>
<dbReference type="PANTHER" id="PTHR48079">
    <property type="entry name" value="PROTEIN YEEZ"/>
    <property type="match status" value="1"/>
</dbReference>
<feature type="domain" description="NAD-dependent epimerase/dehydratase" evidence="1">
    <location>
        <begin position="85"/>
        <end position="199"/>
    </location>
</feature>
<evidence type="ECO:0000259" key="1">
    <source>
        <dbReference type="Pfam" id="PF01370"/>
    </source>
</evidence>
<evidence type="ECO:0000313" key="3">
    <source>
        <dbReference type="Proteomes" id="UP000239539"/>
    </source>
</evidence>
<name>A0ABX5CQA8_9ALTE</name>
<comment type="caution">
    <text evidence="2">The sequence shown here is derived from an EMBL/GenBank/DDBJ whole genome shotgun (WGS) entry which is preliminary data.</text>
</comment>
<dbReference type="Proteomes" id="UP000239539">
    <property type="component" value="Unassembled WGS sequence"/>
</dbReference>
<dbReference type="Pfam" id="PF01370">
    <property type="entry name" value="Epimerase"/>
    <property type="match status" value="1"/>
</dbReference>
<keyword evidence="3" id="KW-1185">Reference proteome</keyword>
<dbReference type="PANTHER" id="PTHR48079:SF6">
    <property type="entry name" value="NAD(P)-BINDING DOMAIN-CONTAINING PROTEIN-RELATED"/>
    <property type="match status" value="1"/>
</dbReference>
<evidence type="ECO:0000313" key="2">
    <source>
        <dbReference type="EMBL" id="PRO69755.1"/>
    </source>
</evidence>